<dbReference type="GO" id="GO:0005886">
    <property type="term" value="C:plasma membrane"/>
    <property type="evidence" value="ECO:0007669"/>
    <property type="project" value="UniProtKB-SubCell"/>
</dbReference>
<feature type="transmembrane region" description="Helical" evidence="10">
    <location>
        <begin position="18"/>
        <end position="35"/>
    </location>
</feature>
<comment type="function">
    <text evidence="10">NDH-1 shuttles electrons from NADH, via FMN and iron-sulfur (Fe-S) centers, to quinones in the respiratory chain. The immediate electron acceptor for the enzyme in this species is believed to be a menaquinone. Couples the redox reaction to proton translocation (for every two electrons transferred, four hydrogen ions are translocated across the cytoplasmic membrane), and thus conserves the redox energy in a proton gradient.</text>
</comment>
<evidence type="ECO:0000256" key="7">
    <source>
        <dbReference type="ARBA" id="ARBA00022967"/>
    </source>
</evidence>
<gene>
    <name evidence="10 11" type="primary">nuoK</name>
    <name evidence="11" type="ORF">EZE20_20690</name>
</gene>
<keyword evidence="9 10" id="KW-0472">Membrane</keyword>
<evidence type="ECO:0000256" key="9">
    <source>
        <dbReference type="ARBA" id="ARBA00023136"/>
    </source>
</evidence>
<evidence type="ECO:0000256" key="5">
    <source>
        <dbReference type="ARBA" id="ARBA00022692"/>
    </source>
</evidence>
<dbReference type="NCBIfam" id="NF004320">
    <property type="entry name" value="PRK05715.1-2"/>
    <property type="match status" value="1"/>
</dbReference>
<comment type="function">
    <text evidence="1">NDH-1 shuttles electrons from NADH, via FMN and iron-sulfur (Fe-S) centers, to quinones in the respiratory chain. The immediate electron acceptor for the enzyme in this species is believed to be ubiquinone. Couples the redox reaction to proton translocation (for every two electrons transferred, four hydrogen ions are translocated across the cytoplasmic membrane), and thus conserves the redox energy in a proton gradient.</text>
</comment>
<evidence type="ECO:0000256" key="2">
    <source>
        <dbReference type="ARBA" id="ARBA00004141"/>
    </source>
</evidence>
<evidence type="ECO:0000256" key="3">
    <source>
        <dbReference type="ARBA" id="ARBA00010519"/>
    </source>
</evidence>
<accession>A0A4R4K147</accession>
<keyword evidence="8 10" id="KW-1133">Transmembrane helix</keyword>
<dbReference type="PANTHER" id="PTHR11434:SF16">
    <property type="entry name" value="NADH-UBIQUINONE OXIDOREDUCTASE CHAIN 4L"/>
    <property type="match status" value="1"/>
</dbReference>
<dbReference type="EC" id="7.1.1.-" evidence="10"/>
<comment type="subunit">
    <text evidence="10">NDH-1 is composed of 14 different subunits. Subunits NuoA, H, J, K, L, M, N constitute the membrane sector of the complex.</text>
</comment>
<sequence>MIQPPAIPEIIQLIPLKSYLILSTALFVIGIIGVLTRRNAIVIFMSVELMLNSVNLLLIAFSSYRSDPTGQVFVFFIMAVAAAEVAVGLAIIVMIYRNTRTIDINFLKKLKG</sequence>
<dbReference type="Proteomes" id="UP000295706">
    <property type="component" value="Unassembled WGS sequence"/>
</dbReference>
<dbReference type="OrthoDB" id="9810120at2"/>
<evidence type="ECO:0000256" key="1">
    <source>
        <dbReference type="ARBA" id="ARBA00002378"/>
    </source>
</evidence>
<comment type="similarity">
    <text evidence="3 10">Belongs to the complex I subunit 4L family.</text>
</comment>
<evidence type="ECO:0000256" key="8">
    <source>
        <dbReference type="ARBA" id="ARBA00022989"/>
    </source>
</evidence>
<dbReference type="RefSeq" id="WP_132121312.1">
    <property type="nucleotide sequence ID" value="NZ_SMJU01000016.1"/>
</dbReference>
<evidence type="ECO:0000256" key="4">
    <source>
        <dbReference type="ARBA" id="ARBA00022448"/>
    </source>
</evidence>
<dbReference type="GO" id="GO:0050136">
    <property type="term" value="F:NADH dehydrogenase (quinone) (non-electrogenic) activity"/>
    <property type="evidence" value="ECO:0007669"/>
    <property type="project" value="UniProtKB-UniRule"/>
</dbReference>
<proteinExistence type="inferred from homology"/>
<dbReference type="HAMAP" id="MF_01456">
    <property type="entry name" value="NDH1_NuoK"/>
    <property type="match status" value="1"/>
</dbReference>
<comment type="caution">
    <text evidence="11">The sequence shown here is derived from an EMBL/GenBank/DDBJ whole genome shotgun (WGS) entry which is preliminary data.</text>
</comment>
<dbReference type="AlphaFoldDB" id="A0A4R4K147"/>
<dbReference type="EMBL" id="SMJU01000016">
    <property type="protein sequence ID" value="TDB60863.1"/>
    <property type="molecule type" value="Genomic_DNA"/>
</dbReference>
<evidence type="ECO:0000256" key="6">
    <source>
        <dbReference type="ARBA" id="ARBA00022719"/>
    </source>
</evidence>
<dbReference type="NCBIfam" id="NF004323">
    <property type="entry name" value="PRK05715.1-5"/>
    <property type="match status" value="1"/>
</dbReference>
<evidence type="ECO:0000313" key="12">
    <source>
        <dbReference type="Proteomes" id="UP000295706"/>
    </source>
</evidence>
<evidence type="ECO:0000313" key="11">
    <source>
        <dbReference type="EMBL" id="TDB60863.1"/>
    </source>
</evidence>
<keyword evidence="4 10" id="KW-0813">Transport</keyword>
<organism evidence="11 12">
    <name type="scientific">Arundinibacter roseus</name>
    <dbReference type="NCBI Taxonomy" id="2070510"/>
    <lineage>
        <taxon>Bacteria</taxon>
        <taxon>Pseudomonadati</taxon>
        <taxon>Bacteroidota</taxon>
        <taxon>Cytophagia</taxon>
        <taxon>Cytophagales</taxon>
        <taxon>Spirosomataceae</taxon>
        <taxon>Arundinibacter</taxon>
    </lineage>
</organism>
<dbReference type="InterPro" id="IPR039428">
    <property type="entry name" value="NUOK/Mnh_C1-like"/>
</dbReference>
<dbReference type="Pfam" id="PF00420">
    <property type="entry name" value="Oxidored_q2"/>
    <property type="match status" value="1"/>
</dbReference>
<dbReference type="FunFam" id="1.10.287.3510:FF:000001">
    <property type="entry name" value="NADH-quinone oxidoreductase subunit K"/>
    <property type="match status" value="1"/>
</dbReference>
<keyword evidence="11" id="KW-0560">Oxidoreductase</keyword>
<feature type="transmembrane region" description="Helical" evidence="10">
    <location>
        <begin position="42"/>
        <end position="61"/>
    </location>
</feature>
<keyword evidence="7 10" id="KW-1278">Translocase</keyword>
<reference evidence="11 12" key="1">
    <citation type="submission" date="2019-02" db="EMBL/GenBank/DDBJ databases">
        <title>Arundinibacter roseus gen. nov., sp. nov., a new member of the family Cytophagaceae.</title>
        <authorList>
            <person name="Szuroczki S."/>
            <person name="Khayer B."/>
            <person name="Sproer C."/>
            <person name="Toumi M."/>
            <person name="Szabo A."/>
            <person name="Felfoldi T."/>
            <person name="Schumann P."/>
            <person name="Toth E."/>
        </authorList>
    </citation>
    <scope>NUCLEOTIDE SEQUENCE [LARGE SCALE GENOMIC DNA]</scope>
    <source>
        <strain evidence="11 12">DMA-k-7a</strain>
    </source>
</reference>
<dbReference type="GO" id="GO:0048038">
    <property type="term" value="F:quinone binding"/>
    <property type="evidence" value="ECO:0007669"/>
    <property type="project" value="UniProtKB-KW"/>
</dbReference>
<protein>
    <recommendedName>
        <fullName evidence="10">NADH-quinone oxidoreductase subunit K</fullName>
        <ecNumber evidence="10">7.1.1.-</ecNumber>
    </recommendedName>
    <alternativeName>
        <fullName evidence="10">NADH dehydrogenase I subunit K</fullName>
    </alternativeName>
    <alternativeName>
        <fullName evidence="10">NDH-1 subunit K</fullName>
    </alternativeName>
</protein>
<keyword evidence="5 10" id="KW-0812">Transmembrane</keyword>
<dbReference type="InterPro" id="IPR001133">
    <property type="entry name" value="NADH_UbQ_OxRdtase_chain4L/K"/>
</dbReference>
<evidence type="ECO:0000256" key="10">
    <source>
        <dbReference type="HAMAP-Rule" id="MF_01456"/>
    </source>
</evidence>
<dbReference type="NCBIfam" id="NF004321">
    <property type="entry name" value="PRK05715.1-3"/>
    <property type="match status" value="1"/>
</dbReference>
<comment type="subcellular location">
    <subcellularLocation>
        <location evidence="10">Cell membrane</location>
        <topology evidence="10">Multi-pass membrane protein</topology>
    </subcellularLocation>
    <subcellularLocation>
        <location evidence="2">Membrane</location>
        <topology evidence="2">Multi-pass membrane protein</topology>
    </subcellularLocation>
</comment>
<dbReference type="PANTHER" id="PTHR11434">
    <property type="entry name" value="NADH-UBIQUINONE OXIDOREDUCTASE SUBUNIT ND4L"/>
    <property type="match status" value="1"/>
</dbReference>
<dbReference type="GO" id="GO:0030964">
    <property type="term" value="C:NADH dehydrogenase complex"/>
    <property type="evidence" value="ECO:0007669"/>
    <property type="project" value="TreeGrafter"/>
</dbReference>
<keyword evidence="10" id="KW-0520">NAD</keyword>
<dbReference type="GO" id="GO:0042773">
    <property type="term" value="P:ATP synthesis coupled electron transport"/>
    <property type="evidence" value="ECO:0007669"/>
    <property type="project" value="InterPro"/>
</dbReference>
<name>A0A4R4K147_9BACT</name>
<comment type="catalytic activity">
    <reaction evidence="10">
        <text>a quinone + NADH + 5 H(+)(in) = a quinol + NAD(+) + 4 H(+)(out)</text>
        <dbReference type="Rhea" id="RHEA:57888"/>
        <dbReference type="ChEBI" id="CHEBI:15378"/>
        <dbReference type="ChEBI" id="CHEBI:24646"/>
        <dbReference type="ChEBI" id="CHEBI:57540"/>
        <dbReference type="ChEBI" id="CHEBI:57945"/>
        <dbReference type="ChEBI" id="CHEBI:132124"/>
    </reaction>
</comment>
<keyword evidence="12" id="KW-1185">Reference proteome</keyword>
<dbReference type="Gene3D" id="1.10.287.3510">
    <property type="match status" value="1"/>
</dbReference>
<feature type="transmembrane region" description="Helical" evidence="10">
    <location>
        <begin position="73"/>
        <end position="96"/>
    </location>
</feature>
<keyword evidence="6 10" id="KW-0874">Quinone</keyword>
<keyword evidence="10" id="KW-1003">Cell membrane</keyword>